<keyword evidence="4 8" id="KW-0547">Nucleotide-binding</keyword>
<dbReference type="Gene3D" id="3.40.367.20">
    <property type="match status" value="2"/>
</dbReference>
<reference evidence="11" key="1">
    <citation type="journal article" date="2020" name="Mol. Plant Microbe Interact.">
        <title>Genome Sequence of the Biocontrol Agent Coniothyrium minitans strain Conio (IMI 134523).</title>
        <authorList>
            <person name="Patel D."/>
            <person name="Shittu T.A."/>
            <person name="Baroncelli R."/>
            <person name="Muthumeenakshi S."/>
            <person name="Osborne T.H."/>
            <person name="Janganan T.K."/>
            <person name="Sreenivasaprasad S."/>
        </authorList>
    </citation>
    <scope>NUCLEOTIDE SEQUENCE</scope>
    <source>
        <strain evidence="11">Conio</strain>
    </source>
</reference>
<evidence type="ECO:0000259" key="10">
    <source>
        <dbReference type="Pfam" id="PF03727"/>
    </source>
</evidence>
<evidence type="ECO:0000256" key="4">
    <source>
        <dbReference type="ARBA" id="ARBA00022741"/>
    </source>
</evidence>
<dbReference type="GO" id="GO:0008865">
    <property type="term" value="F:fructokinase activity"/>
    <property type="evidence" value="ECO:0007669"/>
    <property type="project" value="TreeGrafter"/>
</dbReference>
<evidence type="ECO:0000256" key="1">
    <source>
        <dbReference type="ARBA" id="ARBA00004888"/>
    </source>
</evidence>
<dbReference type="AlphaFoldDB" id="A0A9P6G5Z0"/>
<comment type="pathway">
    <text evidence="1">Carbohydrate degradation; glycolysis; D-glyceraldehyde 3-phosphate and glycerone phosphate from D-glucose: step 1/4.</text>
</comment>
<dbReference type="Pfam" id="PF00349">
    <property type="entry name" value="Hexokinase_1"/>
    <property type="match status" value="1"/>
</dbReference>
<feature type="domain" description="Hexokinase N-terminal" evidence="9">
    <location>
        <begin position="11"/>
        <end position="209"/>
    </location>
</feature>
<evidence type="ECO:0000256" key="5">
    <source>
        <dbReference type="ARBA" id="ARBA00022777"/>
    </source>
</evidence>
<dbReference type="GO" id="GO:0005829">
    <property type="term" value="C:cytosol"/>
    <property type="evidence" value="ECO:0007669"/>
    <property type="project" value="TreeGrafter"/>
</dbReference>
<dbReference type="GO" id="GO:0005739">
    <property type="term" value="C:mitochondrion"/>
    <property type="evidence" value="ECO:0007669"/>
    <property type="project" value="TreeGrafter"/>
</dbReference>
<dbReference type="GO" id="GO:0006006">
    <property type="term" value="P:glucose metabolic process"/>
    <property type="evidence" value="ECO:0007669"/>
    <property type="project" value="TreeGrafter"/>
</dbReference>
<dbReference type="InterPro" id="IPR022672">
    <property type="entry name" value="Hexokinase_N"/>
</dbReference>
<dbReference type="GO" id="GO:0001678">
    <property type="term" value="P:intracellular glucose homeostasis"/>
    <property type="evidence" value="ECO:0007669"/>
    <property type="project" value="InterPro"/>
</dbReference>
<dbReference type="PANTHER" id="PTHR19443:SF30">
    <property type="entry name" value="GLUCOKINASE-1-RELATED"/>
    <property type="match status" value="1"/>
</dbReference>
<evidence type="ECO:0000259" key="9">
    <source>
        <dbReference type="Pfam" id="PF00349"/>
    </source>
</evidence>
<keyword evidence="12" id="KW-1185">Reference proteome</keyword>
<dbReference type="PROSITE" id="PS51748">
    <property type="entry name" value="HEXOKINASE_2"/>
    <property type="match status" value="1"/>
</dbReference>
<keyword evidence="7 8" id="KW-0324">Glycolysis</keyword>
<dbReference type="OrthoDB" id="419537at2759"/>
<dbReference type="InterPro" id="IPR001312">
    <property type="entry name" value="Hexokinase"/>
</dbReference>
<keyword evidence="5 8" id="KW-0418">Kinase</keyword>
<name>A0A9P6G5Z0_9PLEO</name>
<dbReference type="Pfam" id="PF03727">
    <property type="entry name" value="Hexokinase_2"/>
    <property type="match status" value="1"/>
</dbReference>
<dbReference type="EMBL" id="WJXW01000017">
    <property type="protein sequence ID" value="KAF9729148.1"/>
    <property type="molecule type" value="Genomic_DNA"/>
</dbReference>
<evidence type="ECO:0000256" key="7">
    <source>
        <dbReference type="ARBA" id="ARBA00023152"/>
    </source>
</evidence>
<dbReference type="PANTHER" id="PTHR19443">
    <property type="entry name" value="HEXOKINASE"/>
    <property type="match status" value="1"/>
</dbReference>
<evidence type="ECO:0000256" key="3">
    <source>
        <dbReference type="ARBA" id="ARBA00022679"/>
    </source>
</evidence>
<evidence type="ECO:0000256" key="2">
    <source>
        <dbReference type="ARBA" id="ARBA00009225"/>
    </source>
</evidence>
<evidence type="ECO:0000313" key="12">
    <source>
        <dbReference type="Proteomes" id="UP000756921"/>
    </source>
</evidence>
<keyword evidence="6 8" id="KW-0067">ATP-binding</keyword>
<comment type="caution">
    <text evidence="11">The sequence shown here is derived from an EMBL/GenBank/DDBJ whole genome shotgun (WGS) entry which is preliminary data.</text>
</comment>
<dbReference type="GO" id="GO:0006096">
    <property type="term" value="P:glycolytic process"/>
    <property type="evidence" value="ECO:0007669"/>
    <property type="project" value="UniProtKB-KW"/>
</dbReference>
<protein>
    <recommendedName>
        <fullName evidence="8">Phosphotransferase</fullName>
        <ecNumber evidence="8">2.7.1.-</ecNumber>
    </recommendedName>
</protein>
<organism evidence="11 12">
    <name type="scientific">Paraphaeosphaeria minitans</name>
    <dbReference type="NCBI Taxonomy" id="565426"/>
    <lineage>
        <taxon>Eukaryota</taxon>
        <taxon>Fungi</taxon>
        <taxon>Dikarya</taxon>
        <taxon>Ascomycota</taxon>
        <taxon>Pezizomycotina</taxon>
        <taxon>Dothideomycetes</taxon>
        <taxon>Pleosporomycetidae</taxon>
        <taxon>Pleosporales</taxon>
        <taxon>Massarineae</taxon>
        <taxon>Didymosphaeriaceae</taxon>
        <taxon>Paraphaeosphaeria</taxon>
    </lineage>
</organism>
<dbReference type="GO" id="GO:0004340">
    <property type="term" value="F:glucokinase activity"/>
    <property type="evidence" value="ECO:0007669"/>
    <property type="project" value="TreeGrafter"/>
</dbReference>
<sequence>MPSHGNPQPLVQDILQQLEIDPDDICKVTKRFLQQIKEGLDHPRPWQLPSYVFHVPDGSEKGTFLAVDLGGTNCRICLVDLLGNSTYNVTQTKQTVPEHLRINPRYQPLFSFIAKALREFLDQHELRHQIDCPTGSKRIPLGFTFSFTCEQTSISKGTLIQWDKGWDIPEALGKDPCAMLQESIDEMDLPVLVSALANDSVGTLLSRAYTSQDQGSTLAGVIIGTGTNAAYLERSCNVRRLPNTETKPMHDTIVLNTEWGCFDDDLKVLPITPYDRELDASSINPGQQQLEKRVSGMYLGELMRLVILHCHERGVFNMVLDVDSPCNCQYGIDSSFLSLIARDRTTESWDATKDIERVLSARGVTPDDARILTQLADSIARRSARLAGSALGAIIIQSERLSGPVSEKCAVEVTSLPNDQNDKQRPKQPKRICGLLSRIGDYFKRFIYSLTKKRSVENESLDQGSEQNFIDIGVDGSLIELYPGFEAHMRGALRDIQEIGPEGEKRVRMGLARDGSGVGAALMANAAT</sequence>
<dbReference type="GO" id="GO:0005524">
    <property type="term" value="F:ATP binding"/>
    <property type="evidence" value="ECO:0007669"/>
    <property type="project" value="UniProtKB-UniRule"/>
</dbReference>
<evidence type="ECO:0000256" key="6">
    <source>
        <dbReference type="ARBA" id="ARBA00022840"/>
    </source>
</evidence>
<dbReference type="GO" id="GO:0005536">
    <property type="term" value="F:D-glucose binding"/>
    <property type="evidence" value="ECO:0007669"/>
    <property type="project" value="InterPro"/>
</dbReference>
<dbReference type="SUPFAM" id="SSF53067">
    <property type="entry name" value="Actin-like ATPase domain"/>
    <property type="match status" value="2"/>
</dbReference>
<keyword evidence="3 8" id="KW-0808">Transferase</keyword>
<feature type="domain" description="Hexokinase C-terminal" evidence="10">
    <location>
        <begin position="219"/>
        <end position="524"/>
    </location>
</feature>
<dbReference type="EC" id="2.7.1.-" evidence="8"/>
<gene>
    <name evidence="11" type="ORF">PMIN01_12838</name>
</gene>
<evidence type="ECO:0000313" key="11">
    <source>
        <dbReference type="EMBL" id="KAF9729148.1"/>
    </source>
</evidence>
<evidence type="ECO:0000256" key="8">
    <source>
        <dbReference type="RuleBase" id="RU362007"/>
    </source>
</evidence>
<dbReference type="Gene3D" id="3.30.420.40">
    <property type="match status" value="1"/>
</dbReference>
<dbReference type="InterPro" id="IPR022673">
    <property type="entry name" value="Hexokinase_C"/>
</dbReference>
<dbReference type="Proteomes" id="UP000756921">
    <property type="component" value="Unassembled WGS sequence"/>
</dbReference>
<proteinExistence type="inferred from homology"/>
<dbReference type="PRINTS" id="PR00475">
    <property type="entry name" value="HEXOKINASE"/>
</dbReference>
<accession>A0A9P6G5Z0</accession>
<dbReference type="FunFam" id="3.30.420.40:FF:000034">
    <property type="entry name" value="Phosphotransferase"/>
    <property type="match status" value="1"/>
</dbReference>
<comment type="similarity">
    <text evidence="2 8">Belongs to the hexokinase family.</text>
</comment>
<dbReference type="InterPro" id="IPR043129">
    <property type="entry name" value="ATPase_NBD"/>
</dbReference>